<comment type="caution">
    <text evidence="4">The sequence shown here is derived from an EMBL/GenBank/DDBJ whole genome shotgun (WGS) entry which is preliminary data.</text>
</comment>
<dbReference type="EMBL" id="WELI01000014">
    <property type="protein sequence ID" value="KAB7726643.1"/>
    <property type="molecule type" value="Genomic_DNA"/>
</dbReference>
<dbReference type="Gene3D" id="3.40.50.1390">
    <property type="entry name" value="Resolvase, N-terminal catalytic domain"/>
    <property type="match status" value="1"/>
</dbReference>
<evidence type="ECO:0000313" key="5">
    <source>
        <dbReference type="Proteomes" id="UP000488299"/>
    </source>
</evidence>
<dbReference type="InterPro" id="IPR006119">
    <property type="entry name" value="Resolv_N"/>
</dbReference>
<dbReference type="Pfam" id="PF00239">
    <property type="entry name" value="Resolvase"/>
    <property type="match status" value="1"/>
</dbReference>
<dbReference type="PANTHER" id="PTHR30461">
    <property type="entry name" value="DNA-INVERTASE FROM LAMBDOID PROPHAGE"/>
    <property type="match status" value="1"/>
</dbReference>
<dbReference type="SMART" id="SM00857">
    <property type="entry name" value="Resolvase"/>
    <property type="match status" value="1"/>
</dbReference>
<organism evidence="4 5">
    <name type="scientific">Rudanella paleaurantiibacter</name>
    <dbReference type="NCBI Taxonomy" id="2614655"/>
    <lineage>
        <taxon>Bacteria</taxon>
        <taxon>Pseudomonadati</taxon>
        <taxon>Bacteroidota</taxon>
        <taxon>Cytophagia</taxon>
        <taxon>Cytophagales</taxon>
        <taxon>Cytophagaceae</taxon>
        <taxon>Rudanella</taxon>
    </lineage>
</organism>
<sequence length="210" mass="23485">MTRKSSDQPKRVALYARVSTLDKGQDPETQLRPLREYADRRGFAIAAEYVDTASGTTEERTQYRAMIGAARKRQIDVVLVWRYDRFARSTQALVNALKEFQSLGVDFISYQENIDTTTPTGELIFHVMASLAQFESSLISQRVRAGMARAKAQGKPIARPPLAESKQIEIAVLHGQGVSMNQISKQLGVAYGTVYNYVQKIRLKTKALVA</sequence>
<dbReference type="Proteomes" id="UP000488299">
    <property type="component" value="Unassembled WGS sequence"/>
</dbReference>
<accession>A0A7J5TSY9</accession>
<keyword evidence="1" id="KW-0238">DNA-binding</keyword>
<protein>
    <submittedName>
        <fullName evidence="4">Resolvase</fullName>
    </submittedName>
</protein>
<dbReference type="GO" id="GO:0006355">
    <property type="term" value="P:regulation of DNA-templated transcription"/>
    <property type="evidence" value="ECO:0007669"/>
    <property type="project" value="InterPro"/>
</dbReference>
<evidence type="ECO:0000256" key="1">
    <source>
        <dbReference type="ARBA" id="ARBA00023125"/>
    </source>
</evidence>
<feature type="domain" description="Resolvase/invertase-type recombinase catalytic" evidence="3">
    <location>
        <begin position="11"/>
        <end position="154"/>
    </location>
</feature>
<dbReference type="RefSeq" id="WP_152126716.1">
    <property type="nucleotide sequence ID" value="NZ_WELI01000014.1"/>
</dbReference>
<evidence type="ECO:0000256" key="2">
    <source>
        <dbReference type="ARBA" id="ARBA00023172"/>
    </source>
</evidence>
<keyword evidence="5" id="KW-1185">Reference proteome</keyword>
<gene>
    <name evidence="4" type="ORF">F5984_23740</name>
</gene>
<dbReference type="PROSITE" id="PS51736">
    <property type="entry name" value="RECOMBINASES_3"/>
    <property type="match status" value="1"/>
</dbReference>
<name>A0A7J5TSY9_9BACT</name>
<proteinExistence type="predicted"/>
<reference evidence="4 5" key="1">
    <citation type="submission" date="2019-10" db="EMBL/GenBank/DDBJ databases">
        <title>Rudanella paleaurantiibacter sp. nov., isolated from sludge.</title>
        <authorList>
            <person name="Xu S.Q."/>
        </authorList>
    </citation>
    <scope>NUCLEOTIDE SEQUENCE [LARGE SCALE GENOMIC DNA]</scope>
    <source>
        <strain evidence="4 5">HX-22-17</strain>
    </source>
</reference>
<dbReference type="SUPFAM" id="SSF46894">
    <property type="entry name" value="C-terminal effector domain of the bipartite response regulators"/>
    <property type="match status" value="1"/>
</dbReference>
<evidence type="ECO:0000259" key="3">
    <source>
        <dbReference type="PROSITE" id="PS51736"/>
    </source>
</evidence>
<dbReference type="InterPro" id="IPR016032">
    <property type="entry name" value="Sig_transdc_resp-reg_C-effctor"/>
</dbReference>
<dbReference type="Gene3D" id="1.10.10.60">
    <property type="entry name" value="Homeodomain-like"/>
    <property type="match status" value="1"/>
</dbReference>
<dbReference type="GO" id="GO:0000150">
    <property type="term" value="F:DNA strand exchange activity"/>
    <property type="evidence" value="ECO:0007669"/>
    <property type="project" value="InterPro"/>
</dbReference>
<dbReference type="AlphaFoldDB" id="A0A7J5TSY9"/>
<dbReference type="PANTHER" id="PTHR30461:SF2">
    <property type="entry name" value="SERINE RECOMBINASE PINE-RELATED"/>
    <property type="match status" value="1"/>
</dbReference>
<dbReference type="InterPro" id="IPR036162">
    <property type="entry name" value="Resolvase-like_N_sf"/>
</dbReference>
<dbReference type="SUPFAM" id="SSF53041">
    <property type="entry name" value="Resolvase-like"/>
    <property type="match status" value="1"/>
</dbReference>
<keyword evidence="2" id="KW-0233">DNA recombination</keyword>
<dbReference type="InterPro" id="IPR050639">
    <property type="entry name" value="SSR_resolvase"/>
</dbReference>
<dbReference type="GO" id="GO:0003677">
    <property type="term" value="F:DNA binding"/>
    <property type="evidence" value="ECO:0007669"/>
    <property type="project" value="UniProtKB-KW"/>
</dbReference>
<dbReference type="CDD" id="cd03768">
    <property type="entry name" value="SR_ResInv"/>
    <property type="match status" value="1"/>
</dbReference>
<evidence type="ECO:0000313" key="4">
    <source>
        <dbReference type="EMBL" id="KAB7726643.1"/>
    </source>
</evidence>